<evidence type="ECO:0000313" key="3">
    <source>
        <dbReference type="Proteomes" id="UP000325081"/>
    </source>
</evidence>
<evidence type="ECO:0000313" key="2">
    <source>
        <dbReference type="EMBL" id="GER27551.1"/>
    </source>
</evidence>
<sequence length="101" mass="10975">MLYILSHLSPSKPLKAHTLTQWASSRDMHHTSPPISKIPFEIRMPSAKGIVLNFSSFKVIDTKCPAGDSSEGPPWRKSGCPSPTCGDECSEAHQPLSMTPA</sequence>
<dbReference type="GO" id="GO:0016787">
    <property type="term" value="F:hydrolase activity"/>
    <property type="evidence" value="ECO:0007669"/>
    <property type="project" value="UniProtKB-KW"/>
</dbReference>
<evidence type="ECO:0000256" key="1">
    <source>
        <dbReference type="SAM" id="MobiDB-lite"/>
    </source>
</evidence>
<proteinExistence type="predicted"/>
<keyword evidence="3" id="KW-1185">Reference proteome</keyword>
<reference evidence="3" key="1">
    <citation type="journal article" date="2019" name="Curr. Biol.">
        <title>Genome Sequence of Striga asiatica Provides Insight into the Evolution of Plant Parasitism.</title>
        <authorList>
            <person name="Yoshida S."/>
            <person name="Kim S."/>
            <person name="Wafula E.K."/>
            <person name="Tanskanen J."/>
            <person name="Kim Y.M."/>
            <person name="Honaas L."/>
            <person name="Yang Z."/>
            <person name="Spallek T."/>
            <person name="Conn C.E."/>
            <person name="Ichihashi Y."/>
            <person name="Cheong K."/>
            <person name="Cui S."/>
            <person name="Der J.P."/>
            <person name="Gundlach H."/>
            <person name="Jiao Y."/>
            <person name="Hori C."/>
            <person name="Ishida J.K."/>
            <person name="Kasahara H."/>
            <person name="Kiba T."/>
            <person name="Kim M.S."/>
            <person name="Koo N."/>
            <person name="Laohavisit A."/>
            <person name="Lee Y.H."/>
            <person name="Lumba S."/>
            <person name="McCourt P."/>
            <person name="Mortimer J.C."/>
            <person name="Mutuku J.M."/>
            <person name="Nomura T."/>
            <person name="Sasaki-Sekimoto Y."/>
            <person name="Seto Y."/>
            <person name="Wang Y."/>
            <person name="Wakatake T."/>
            <person name="Sakakibara H."/>
            <person name="Demura T."/>
            <person name="Yamaguchi S."/>
            <person name="Yoneyama K."/>
            <person name="Manabe R.I."/>
            <person name="Nelson D.C."/>
            <person name="Schulman A.H."/>
            <person name="Timko M.P."/>
            <person name="dePamphilis C.W."/>
            <person name="Choi D."/>
            <person name="Shirasu K."/>
        </authorList>
    </citation>
    <scope>NUCLEOTIDE SEQUENCE [LARGE SCALE GENOMIC DNA]</scope>
    <source>
        <strain evidence="3">cv. UVA1</strain>
    </source>
</reference>
<comment type="caution">
    <text evidence="2">The sequence shown here is derived from an EMBL/GenBank/DDBJ whole genome shotgun (WGS) entry which is preliminary data.</text>
</comment>
<gene>
    <name evidence="2" type="ORF">STAS_03267</name>
</gene>
<accession>A0A5A7P4M9</accession>
<organism evidence="2 3">
    <name type="scientific">Striga asiatica</name>
    <name type="common">Asiatic witchweed</name>
    <name type="synonym">Buchnera asiatica</name>
    <dbReference type="NCBI Taxonomy" id="4170"/>
    <lineage>
        <taxon>Eukaryota</taxon>
        <taxon>Viridiplantae</taxon>
        <taxon>Streptophyta</taxon>
        <taxon>Embryophyta</taxon>
        <taxon>Tracheophyta</taxon>
        <taxon>Spermatophyta</taxon>
        <taxon>Magnoliopsida</taxon>
        <taxon>eudicotyledons</taxon>
        <taxon>Gunneridae</taxon>
        <taxon>Pentapetalae</taxon>
        <taxon>asterids</taxon>
        <taxon>lamiids</taxon>
        <taxon>Lamiales</taxon>
        <taxon>Orobanchaceae</taxon>
        <taxon>Buchnereae</taxon>
        <taxon>Striga</taxon>
    </lineage>
</organism>
<feature type="region of interest" description="Disordered" evidence="1">
    <location>
        <begin position="65"/>
        <end position="101"/>
    </location>
</feature>
<protein>
    <submittedName>
        <fullName evidence="2">P-loop containing nucleoside triphosphatehydrolases superfamily protein</fullName>
    </submittedName>
</protein>
<dbReference type="Proteomes" id="UP000325081">
    <property type="component" value="Unassembled WGS sequence"/>
</dbReference>
<keyword evidence="2" id="KW-0378">Hydrolase</keyword>
<dbReference type="AlphaFoldDB" id="A0A5A7P4M9"/>
<dbReference type="EMBL" id="BKCP01002002">
    <property type="protein sequence ID" value="GER27551.1"/>
    <property type="molecule type" value="Genomic_DNA"/>
</dbReference>
<name>A0A5A7P4M9_STRAF</name>